<name>A0A0D6Q423_KOMEU</name>
<evidence type="ECO:0000256" key="1">
    <source>
        <dbReference type="SAM" id="Phobius"/>
    </source>
</evidence>
<feature type="transmembrane region" description="Helical" evidence="1">
    <location>
        <begin position="32"/>
        <end position="54"/>
    </location>
</feature>
<dbReference type="EMBL" id="BANI01000196">
    <property type="protein sequence ID" value="GAN97705.1"/>
    <property type="molecule type" value="Genomic_DNA"/>
</dbReference>
<organism evidence="2 3">
    <name type="scientific">Komagataeibacter europaeus NBRC 3261</name>
    <dbReference type="NCBI Taxonomy" id="1234669"/>
    <lineage>
        <taxon>Bacteria</taxon>
        <taxon>Pseudomonadati</taxon>
        <taxon>Pseudomonadota</taxon>
        <taxon>Alphaproteobacteria</taxon>
        <taxon>Acetobacterales</taxon>
        <taxon>Acetobacteraceae</taxon>
        <taxon>Komagataeibacter</taxon>
    </lineage>
</organism>
<accession>A0A0D6Q423</accession>
<keyword evidence="1" id="KW-0472">Membrane</keyword>
<sequence>MKRVRYSAFLVAPVALAGMVAAAIFMPAAAFPAWLAVGAAWLGWPLGSMALMLVHALTGGRWGEILHPALRAGTATLPLGLPALGGVMLGARYLYPWLHPDRAMPLANGFYLNMPAALARVGIYVVAWGALGLVCLRGRDLGRVAPAGLIVLGFTSGFAAIDLTESLDPHFSSSAYGLVASAGAVLLAFAIGIVLDAARAGTAELRDLARLLLGLTVLWAYLDFMQFLIVWQSNLPVEAAWYGPRLRGRWGVVALCIVGLHFILPFVLLAVPRLQALRPVVMAVAGLLVGMEVVRNFWLVLPGLSSAYVVPPVLLSLAFFGSTSIFLAFRPTIQVPCAARGPEGEDVHA</sequence>
<feature type="transmembrane region" description="Helical" evidence="1">
    <location>
        <begin position="307"/>
        <end position="329"/>
    </location>
</feature>
<feature type="transmembrane region" description="Helical" evidence="1">
    <location>
        <begin position="173"/>
        <end position="196"/>
    </location>
</feature>
<evidence type="ECO:0000313" key="2">
    <source>
        <dbReference type="EMBL" id="GAN97705.1"/>
    </source>
</evidence>
<feature type="transmembrane region" description="Helical" evidence="1">
    <location>
        <begin position="208"/>
        <end position="230"/>
    </location>
</feature>
<feature type="transmembrane region" description="Helical" evidence="1">
    <location>
        <begin position="143"/>
        <end position="161"/>
    </location>
</feature>
<comment type="caution">
    <text evidence="2">The sequence shown here is derived from an EMBL/GenBank/DDBJ whole genome shotgun (WGS) entry which is preliminary data.</text>
</comment>
<evidence type="ECO:0008006" key="4">
    <source>
        <dbReference type="Google" id="ProtNLM"/>
    </source>
</evidence>
<feature type="transmembrane region" description="Helical" evidence="1">
    <location>
        <begin position="250"/>
        <end position="271"/>
    </location>
</feature>
<feature type="transmembrane region" description="Helical" evidence="1">
    <location>
        <begin position="115"/>
        <end position="136"/>
    </location>
</feature>
<dbReference type="PANTHER" id="PTHR43044:SF1">
    <property type="entry name" value="QUINOL:CYTOCHROME C OXIDOREDUCTASE QUINONE-BINDING SUBUNIT 2"/>
    <property type="match status" value="1"/>
</dbReference>
<proteinExistence type="predicted"/>
<dbReference type="Proteomes" id="UP000032675">
    <property type="component" value="Unassembled WGS sequence"/>
</dbReference>
<feature type="transmembrane region" description="Helical" evidence="1">
    <location>
        <begin position="280"/>
        <end position="301"/>
    </location>
</feature>
<feature type="transmembrane region" description="Helical" evidence="1">
    <location>
        <begin position="75"/>
        <end position="95"/>
    </location>
</feature>
<reference evidence="2 3" key="1">
    <citation type="submission" date="2012-11" db="EMBL/GenBank/DDBJ databases">
        <title>Whole genome sequence of Gluconacetobacter europaeus NBRC3261.</title>
        <authorList>
            <person name="Azuma Y."/>
            <person name="Higashiura N."/>
            <person name="Hirakawa H."/>
            <person name="Matsushita K."/>
        </authorList>
    </citation>
    <scope>NUCLEOTIDE SEQUENCE [LARGE SCALE GENOMIC DNA]</scope>
    <source>
        <strain evidence="2 3">NBRC 3261</strain>
    </source>
</reference>
<keyword evidence="1" id="KW-1133">Transmembrane helix</keyword>
<gene>
    <name evidence="2" type="ORF">Geu3261_0231_005</name>
</gene>
<protein>
    <recommendedName>
        <fullName evidence="4">Tetrathionate reductase subunit C</fullName>
    </recommendedName>
</protein>
<keyword evidence="1" id="KW-0812">Transmembrane</keyword>
<dbReference type="PANTHER" id="PTHR43044">
    <property type="match status" value="1"/>
</dbReference>
<evidence type="ECO:0000313" key="3">
    <source>
        <dbReference type="Proteomes" id="UP000032675"/>
    </source>
</evidence>
<dbReference type="RefSeq" id="WP_048852118.1">
    <property type="nucleotide sequence ID" value="NZ_BANI01000196.1"/>
</dbReference>
<dbReference type="AlphaFoldDB" id="A0A0D6Q423"/>